<dbReference type="Proteomes" id="UP000626109">
    <property type="component" value="Unassembled WGS sequence"/>
</dbReference>
<feature type="non-terminal residue" evidence="1">
    <location>
        <position position="108"/>
    </location>
</feature>
<reference evidence="1" key="1">
    <citation type="submission" date="2021-02" db="EMBL/GenBank/DDBJ databases">
        <authorList>
            <person name="Dougan E. K."/>
            <person name="Rhodes N."/>
            <person name="Thang M."/>
            <person name="Chan C."/>
        </authorList>
    </citation>
    <scope>NUCLEOTIDE SEQUENCE</scope>
</reference>
<evidence type="ECO:0000313" key="1">
    <source>
        <dbReference type="EMBL" id="CAE8688674.1"/>
    </source>
</evidence>
<organism evidence="1 2">
    <name type="scientific">Polarella glacialis</name>
    <name type="common">Dinoflagellate</name>
    <dbReference type="NCBI Taxonomy" id="89957"/>
    <lineage>
        <taxon>Eukaryota</taxon>
        <taxon>Sar</taxon>
        <taxon>Alveolata</taxon>
        <taxon>Dinophyceae</taxon>
        <taxon>Suessiales</taxon>
        <taxon>Suessiaceae</taxon>
        <taxon>Polarella</taxon>
    </lineage>
</organism>
<sequence length="108" mass="10684">MESAAPRCRRRSVWRAAAAAAAVAATAGCAASALRALALPPSGFARGLAPGAVAQGRVARLRRSAEGSFSGAADTLSQMANDLDELLAMMSAPSSGAALNPEPAPAPP</sequence>
<comment type="caution">
    <text evidence="1">The sequence shown here is derived from an EMBL/GenBank/DDBJ whole genome shotgun (WGS) entry which is preliminary data.</text>
</comment>
<dbReference type="EMBL" id="CAJNNW010026939">
    <property type="protein sequence ID" value="CAE8688674.1"/>
    <property type="molecule type" value="Genomic_DNA"/>
</dbReference>
<gene>
    <name evidence="1" type="ORF">PGLA2088_LOCUS26050</name>
</gene>
<dbReference type="InterPro" id="IPR006311">
    <property type="entry name" value="TAT_signal"/>
</dbReference>
<dbReference type="PROSITE" id="PS51318">
    <property type="entry name" value="TAT"/>
    <property type="match status" value="1"/>
</dbReference>
<name>A0A813K2J1_POLGL</name>
<accession>A0A813K2J1</accession>
<dbReference type="PROSITE" id="PS51257">
    <property type="entry name" value="PROKAR_LIPOPROTEIN"/>
    <property type="match status" value="1"/>
</dbReference>
<protein>
    <submittedName>
        <fullName evidence="1">Uncharacterized protein</fullName>
    </submittedName>
</protein>
<proteinExistence type="predicted"/>
<evidence type="ECO:0000313" key="2">
    <source>
        <dbReference type="Proteomes" id="UP000626109"/>
    </source>
</evidence>
<dbReference type="AlphaFoldDB" id="A0A813K2J1"/>